<feature type="region of interest" description="Disordered" evidence="1">
    <location>
        <begin position="462"/>
        <end position="491"/>
    </location>
</feature>
<dbReference type="eggNOG" id="KOG0720">
    <property type="taxonomic scope" value="Eukaryota"/>
</dbReference>
<dbReference type="EMBL" id="KK852801">
    <property type="protein sequence ID" value="KDR16318.1"/>
    <property type="molecule type" value="Genomic_DNA"/>
</dbReference>
<feature type="non-terminal residue" evidence="3">
    <location>
        <position position="882"/>
    </location>
</feature>
<dbReference type="Proteomes" id="UP000027135">
    <property type="component" value="Unassembled WGS sequence"/>
</dbReference>
<feature type="region of interest" description="Disordered" evidence="1">
    <location>
        <begin position="309"/>
        <end position="373"/>
    </location>
</feature>
<evidence type="ECO:0000313" key="3">
    <source>
        <dbReference type="EMBL" id="KDR16318.1"/>
    </source>
</evidence>
<evidence type="ECO:0000313" key="4">
    <source>
        <dbReference type="Proteomes" id="UP000027135"/>
    </source>
</evidence>
<dbReference type="Pfam" id="PF14901">
    <property type="entry name" value="Jiv90"/>
    <property type="match status" value="1"/>
</dbReference>
<dbReference type="CDD" id="cd06257">
    <property type="entry name" value="DnaJ"/>
    <property type="match status" value="1"/>
</dbReference>
<keyword evidence="4" id="KW-1185">Reference proteome</keyword>
<feature type="compositionally biased region" description="Basic residues" evidence="1">
    <location>
        <begin position="347"/>
        <end position="358"/>
    </location>
</feature>
<dbReference type="STRING" id="136037.A0A067R2R5"/>
<dbReference type="SMART" id="SM00271">
    <property type="entry name" value="DnaJ"/>
    <property type="match status" value="1"/>
</dbReference>
<dbReference type="AlphaFoldDB" id="A0A067R2R5"/>
<dbReference type="InterPro" id="IPR036869">
    <property type="entry name" value="J_dom_sf"/>
</dbReference>
<sequence>MGDHDNPQKKRSIDEIIEHMTADIQTSDGQYIPLGFTPPPAHATVPHGWSEYAMPVSESNDNHSFSPHTPMTMNSGENNIFLNDVSGVHYEINTSHLPKLGSEIPQHHSFYYATAPRQQQLNTMGENHEIIGTMVDGGGNIVNVVYSGSNMSRQPYHVMAHDNREPMKHPIGGFIPYQSGNLGNSSNHLRDYGLFNSSDVQQQSPQSCRHQPQHFQGTVSNRAQLIENLVGNWVPNQSGTYSPFGCMDSGVRPVPSTNQQGIQTVRVPSDAEMEYKGVGRSVRKARIVAEVRPMRPTYSDVLAKSAPTTLPAVKPTSNNTNAASNKSEFTNPAKSKVCASKGGNGKKNSKSGILKRQHSSGSDEHNTNGNLNTSKLIQNPVLVQKSVGNVLKHYNSGIGFNSLPRKWVSLDDLDSDKQITGELGEEMFQSEDVVASRNLQSGSRNAVGEGGNKKSIAVPNLKSKCGQQGGVTTKRPPIHINNNLGTSTWGGAGTAAGGTGVGSIGTEEKNILKGSGGARICRNCPDDKKGSSEKPALSKRRGKKKECHSPLALFFHPVKRHVTHWGQIAVQIIFWFFHLLSDVLSMSVRLFAHLCAFIYDWLCTWTVHSWKKLSGAVLHLKVFEVLQFRAGWWNLWRRKEKSSTGGQTSSGSGDGVNFKNGFPCGLENNISLPSTGDEAMRRLLACKGKDPYSILGVTLHCTDDDIKKYYKRQAVLVHPDKNNQPGAEEAFKILVHAFELIGEPERRTAYDRRVAETQQVEQAWSELSDLLSQLHKKMEYAANTIRCTNCGKRHRRIHVNRPCYAARFCAQCKIHHNAKEGDIWAESSIFGFLWHYYACMDGGVYDITEWAACQADNLRHLRANTHIVQYRIVLGKQTQQQS</sequence>
<feature type="region of interest" description="Disordered" evidence="1">
    <location>
        <begin position="523"/>
        <end position="543"/>
    </location>
</feature>
<evidence type="ECO:0000259" key="2">
    <source>
        <dbReference type="PROSITE" id="PS50076"/>
    </source>
</evidence>
<feature type="compositionally biased region" description="Low complexity" evidence="1">
    <location>
        <begin position="316"/>
        <end position="325"/>
    </location>
</feature>
<dbReference type="PANTHER" id="PTHR44665">
    <property type="entry name" value="DNAJ HOMOLOG SUBFAMILY C MEMBER 14"/>
    <property type="match status" value="1"/>
</dbReference>
<evidence type="ECO:0000256" key="1">
    <source>
        <dbReference type="SAM" id="MobiDB-lite"/>
    </source>
</evidence>
<proteinExistence type="predicted"/>
<reference evidence="3 4" key="1">
    <citation type="journal article" date="2014" name="Nat. Commun.">
        <title>Molecular traces of alternative social organization in a termite genome.</title>
        <authorList>
            <person name="Terrapon N."/>
            <person name="Li C."/>
            <person name="Robertson H.M."/>
            <person name="Ji L."/>
            <person name="Meng X."/>
            <person name="Booth W."/>
            <person name="Chen Z."/>
            <person name="Childers C.P."/>
            <person name="Glastad K.M."/>
            <person name="Gokhale K."/>
            <person name="Gowin J."/>
            <person name="Gronenberg W."/>
            <person name="Hermansen R.A."/>
            <person name="Hu H."/>
            <person name="Hunt B.G."/>
            <person name="Huylmans A.K."/>
            <person name="Khalil S.M."/>
            <person name="Mitchell R.D."/>
            <person name="Munoz-Torres M.C."/>
            <person name="Mustard J.A."/>
            <person name="Pan H."/>
            <person name="Reese J.T."/>
            <person name="Scharf M.E."/>
            <person name="Sun F."/>
            <person name="Vogel H."/>
            <person name="Xiao J."/>
            <person name="Yang W."/>
            <person name="Yang Z."/>
            <person name="Yang Z."/>
            <person name="Zhou J."/>
            <person name="Zhu J."/>
            <person name="Brent C.S."/>
            <person name="Elsik C.G."/>
            <person name="Goodisman M.A."/>
            <person name="Liberles D.A."/>
            <person name="Roe R.M."/>
            <person name="Vargo E.L."/>
            <person name="Vilcinskas A."/>
            <person name="Wang J."/>
            <person name="Bornberg-Bauer E."/>
            <person name="Korb J."/>
            <person name="Zhang G."/>
            <person name="Liebig J."/>
        </authorList>
    </citation>
    <scope>NUCLEOTIDE SEQUENCE [LARGE SCALE GENOMIC DNA]</scope>
    <source>
        <tissue evidence="3">Whole organism</tissue>
    </source>
</reference>
<dbReference type="PROSITE" id="PS50076">
    <property type="entry name" value="DNAJ_2"/>
    <property type="match status" value="1"/>
</dbReference>
<name>A0A067R2R5_ZOONE</name>
<gene>
    <name evidence="3" type="ORF">L798_10133</name>
</gene>
<dbReference type="InterPro" id="IPR001623">
    <property type="entry name" value="DnaJ_domain"/>
</dbReference>
<dbReference type="FunCoup" id="A0A067R2R5">
    <property type="interactions" value="158"/>
</dbReference>
<protein>
    <submittedName>
        <fullName evidence="3">DnaJ-like protein subfamily C member 14</fullName>
    </submittedName>
</protein>
<dbReference type="Gene3D" id="1.10.287.110">
    <property type="entry name" value="DnaJ domain"/>
    <property type="match status" value="1"/>
</dbReference>
<dbReference type="InterPro" id="IPR032843">
    <property type="entry name" value="Jiv"/>
</dbReference>
<dbReference type="InterPro" id="IPR052317">
    <property type="entry name" value="Viral_replicn-host_int_reg"/>
</dbReference>
<dbReference type="PANTHER" id="PTHR44665:SF1">
    <property type="entry name" value="DNAJ HOMOLOG SUBFAMILY C MEMBER 14"/>
    <property type="match status" value="1"/>
</dbReference>
<feature type="domain" description="J" evidence="2">
    <location>
        <begin position="690"/>
        <end position="754"/>
    </location>
</feature>
<organism evidence="3 4">
    <name type="scientific">Zootermopsis nevadensis</name>
    <name type="common">Dampwood termite</name>
    <dbReference type="NCBI Taxonomy" id="136037"/>
    <lineage>
        <taxon>Eukaryota</taxon>
        <taxon>Metazoa</taxon>
        <taxon>Ecdysozoa</taxon>
        <taxon>Arthropoda</taxon>
        <taxon>Hexapoda</taxon>
        <taxon>Insecta</taxon>
        <taxon>Pterygota</taxon>
        <taxon>Neoptera</taxon>
        <taxon>Polyneoptera</taxon>
        <taxon>Dictyoptera</taxon>
        <taxon>Blattodea</taxon>
        <taxon>Blattoidea</taxon>
        <taxon>Termitoidae</taxon>
        <taxon>Termopsidae</taxon>
        <taxon>Zootermopsis</taxon>
    </lineage>
</organism>
<dbReference type="SUPFAM" id="SSF46565">
    <property type="entry name" value="Chaperone J-domain"/>
    <property type="match status" value="1"/>
</dbReference>
<dbReference type="Pfam" id="PF00226">
    <property type="entry name" value="DnaJ"/>
    <property type="match status" value="1"/>
</dbReference>
<dbReference type="PRINTS" id="PR00625">
    <property type="entry name" value="JDOMAIN"/>
</dbReference>
<dbReference type="InParanoid" id="A0A067R2R5"/>
<dbReference type="OMA" id="GNWVPNQ"/>
<accession>A0A067R2R5</accession>